<dbReference type="AlphaFoldDB" id="A0A3P3DVY3"/>
<dbReference type="OrthoDB" id="9808748at2"/>
<evidence type="ECO:0000313" key="2">
    <source>
        <dbReference type="EMBL" id="RRH78433.1"/>
    </source>
</evidence>
<feature type="transmembrane region" description="Helical" evidence="1">
    <location>
        <begin position="7"/>
        <end position="26"/>
    </location>
</feature>
<gene>
    <name evidence="2" type="ORF">EG244_00315</name>
</gene>
<comment type="caution">
    <text evidence="2">The sequence shown here is derived from an EMBL/GenBank/DDBJ whole genome shotgun (WGS) entry which is preliminary data.</text>
</comment>
<dbReference type="Gene3D" id="1.20.210.10">
    <property type="entry name" value="Cytochrome c oxidase-like, subunit I domain"/>
    <property type="match status" value="1"/>
</dbReference>
<feature type="transmembrane region" description="Helical" evidence="1">
    <location>
        <begin position="38"/>
        <end position="58"/>
    </location>
</feature>
<evidence type="ECO:0000256" key="1">
    <source>
        <dbReference type="SAM" id="Phobius"/>
    </source>
</evidence>
<feature type="transmembrane region" description="Helical" evidence="1">
    <location>
        <begin position="70"/>
        <end position="89"/>
    </location>
</feature>
<proteinExistence type="predicted"/>
<evidence type="ECO:0008006" key="4">
    <source>
        <dbReference type="Google" id="ProtNLM"/>
    </source>
</evidence>
<keyword evidence="1" id="KW-0812">Transmembrane</keyword>
<keyword evidence="1" id="KW-1133">Transmembrane helix</keyword>
<dbReference type="RefSeq" id="WP_124963009.1">
    <property type="nucleotide sequence ID" value="NZ_RRAZ01000001.1"/>
</dbReference>
<keyword evidence="3" id="KW-1185">Reference proteome</keyword>
<protein>
    <recommendedName>
        <fullName evidence="4">Cytochrome-c oxidase</fullName>
    </recommendedName>
</protein>
<dbReference type="SUPFAM" id="SSF81442">
    <property type="entry name" value="Cytochrome c oxidase subunit I-like"/>
    <property type="match status" value="1"/>
</dbReference>
<reference evidence="2 3" key="1">
    <citation type="submission" date="2018-11" db="EMBL/GenBank/DDBJ databases">
        <title>Gemmobacter sp. nov., YIM 102744-1 draft genome.</title>
        <authorList>
            <person name="Li G."/>
            <person name="Jiang Y."/>
        </authorList>
    </citation>
    <scope>NUCLEOTIDE SEQUENCE [LARGE SCALE GENOMIC DNA]</scope>
    <source>
        <strain evidence="2 3">YIM 102744-1</strain>
    </source>
</reference>
<dbReference type="Proteomes" id="UP000282125">
    <property type="component" value="Unassembled WGS sequence"/>
</dbReference>
<dbReference type="InterPro" id="IPR036927">
    <property type="entry name" value="Cyt_c_oxase-like_su1_sf"/>
</dbReference>
<dbReference type="EMBL" id="RRAZ01000001">
    <property type="protein sequence ID" value="RRH78433.1"/>
    <property type="molecule type" value="Genomic_DNA"/>
</dbReference>
<accession>A0A3P3DVY3</accession>
<feature type="transmembrane region" description="Helical" evidence="1">
    <location>
        <begin position="101"/>
        <end position="121"/>
    </location>
</feature>
<name>A0A3P3DVY3_9RHOB</name>
<sequence>MRVSRPFLLIGGLYLITGMMIGSYMGASGDHRLAPVHAHINLLGFALMTIFGLLYYVFPQMEGGRLAQVHFWLHQAGSLALMLALWLMLSQRMPEATVGPVMPLIEAGLVLGTLTFLYNLWRSAR</sequence>
<evidence type="ECO:0000313" key="3">
    <source>
        <dbReference type="Proteomes" id="UP000282125"/>
    </source>
</evidence>
<organism evidence="2 3">
    <name type="scientific">Falsigemmobacter faecalis</name>
    <dbReference type="NCBI Taxonomy" id="2488730"/>
    <lineage>
        <taxon>Bacteria</taxon>
        <taxon>Pseudomonadati</taxon>
        <taxon>Pseudomonadota</taxon>
        <taxon>Alphaproteobacteria</taxon>
        <taxon>Rhodobacterales</taxon>
        <taxon>Paracoccaceae</taxon>
        <taxon>Falsigemmobacter</taxon>
    </lineage>
</organism>
<keyword evidence="1" id="KW-0472">Membrane</keyword>